<evidence type="ECO:0000256" key="3">
    <source>
        <dbReference type="ARBA" id="ARBA00022963"/>
    </source>
</evidence>
<comment type="caution">
    <text evidence="8">The sequence shown here is derived from an EMBL/GenBank/DDBJ whole genome shotgun (WGS) entry which is preliminary data.</text>
</comment>
<evidence type="ECO:0000259" key="7">
    <source>
        <dbReference type="PROSITE" id="PS50035"/>
    </source>
</evidence>
<dbReference type="SUPFAM" id="SSF56024">
    <property type="entry name" value="Phospholipase D/nuclease"/>
    <property type="match status" value="2"/>
</dbReference>
<dbReference type="GO" id="GO:0006654">
    <property type="term" value="P:phosphatidic acid biosynthetic process"/>
    <property type="evidence" value="ECO:0007669"/>
    <property type="project" value="InterPro"/>
</dbReference>
<sequence>MDRLWEKLDSKADITGVHSTCFLIVRHDEAHEKERDEAMERVRARNRFQSFARERQGNLVKWYVDAHDYFYAVSELLESATKSILIQDWWLTPELYLRRPPGLNERWRLDRILKRKAEAGIKICVIVYKEVSLNMTLNSAHTKHSLEDLHPSIACMRHPDHFDGDETVLLWSHHQKVIIVDDKRACIGGLDLCFGRWDTPSHSLADCHLSDFTETVWPGQDYNNARVQDFQDVEKWASNQQSRLEVPRMPWHDTHMMLEGPAVLDICQHFVERWNFIYQIKYSKKRTADERYHLLAFPHPLANDQQPHDPQHHNYEPVTHHPHFSSWAQAGRRLGHSRSSSRDYRASGTKENYSGQMNVQVVRSAADWSNGTTTEHSVLNAYIQLIEQAEKFIYIFITTCGSKGHIRNQVGQALANRIIKAARANERFKVVVAIPAIPGFAGNLDSEADSGGTLAIMDWTYKSICRGPNSIFSHVQNAGIDPRPYISFYNLRNFDRINNDPATLADIERRTGISYYQTQAALARIYLGDEASDKELEKNKEVTFKLAQEGESVKKGERDMKARGGETISVKLPESVREAREILRAWSDAAPGYDREVADSIVTQSHPGGLENLPWLGDEESERAAFVTEELYIHTKLMIVDDKKVIMGSANINDRSLVGDRDSEIALVVEDQETISSQMDGQYWPAARFAATLRRRLYREHLGLLQPQSSLLQKYEPTMSMLPVNVPQEDETGTEEDRIVTDPMGEELENLWTRTARVNTASFSKVFRCVPTAGVLNWDDYKRYVPSGPDAPKVCHVAPSAGSLSDVKRELNRIKGHLVEMPLDFLEQDEMYKESASVRITPLSSFSITLPSTATTN</sequence>
<keyword evidence="9" id="KW-1185">Reference proteome</keyword>
<organism evidence="8 9">
    <name type="scientific">Phakopsora pachyrhizi</name>
    <name type="common">Asian soybean rust disease fungus</name>
    <dbReference type="NCBI Taxonomy" id="170000"/>
    <lineage>
        <taxon>Eukaryota</taxon>
        <taxon>Fungi</taxon>
        <taxon>Dikarya</taxon>
        <taxon>Basidiomycota</taxon>
        <taxon>Pucciniomycotina</taxon>
        <taxon>Pucciniomycetes</taxon>
        <taxon>Pucciniales</taxon>
        <taxon>Phakopsoraceae</taxon>
        <taxon>Phakopsora</taxon>
    </lineage>
</organism>
<evidence type="ECO:0000256" key="2">
    <source>
        <dbReference type="ARBA" id="ARBA00022801"/>
    </source>
</evidence>
<feature type="domain" description="PLD phosphodiesterase" evidence="7">
    <location>
        <begin position="629"/>
        <end position="656"/>
    </location>
</feature>
<evidence type="ECO:0000256" key="4">
    <source>
        <dbReference type="ARBA" id="ARBA00023098"/>
    </source>
</evidence>
<comment type="similarity">
    <text evidence="5">Belongs to the phospholipase D family.</text>
</comment>
<keyword evidence="4" id="KW-0443">Lipid metabolism</keyword>
<dbReference type="PANTHER" id="PTHR18896">
    <property type="entry name" value="PHOSPHOLIPASE D"/>
    <property type="match status" value="1"/>
</dbReference>
<dbReference type="EMBL" id="CALTRL010002027">
    <property type="protein sequence ID" value="CAH7674490.1"/>
    <property type="molecule type" value="Genomic_DNA"/>
</dbReference>
<protein>
    <recommendedName>
        <fullName evidence="5">Phospholipase</fullName>
        <ecNumber evidence="5">3.1.4.4</ecNumber>
    </recommendedName>
</protein>
<dbReference type="AlphaFoldDB" id="A0AAV0AZS4"/>
<dbReference type="InterPro" id="IPR016555">
    <property type="entry name" value="PLipase_D_euk"/>
</dbReference>
<comment type="catalytic activity">
    <reaction evidence="5">
        <text>a 1,2-diacyl-sn-glycero-3-phosphocholine + H2O = a 1,2-diacyl-sn-glycero-3-phosphate + choline + H(+)</text>
        <dbReference type="Rhea" id="RHEA:14445"/>
        <dbReference type="ChEBI" id="CHEBI:15354"/>
        <dbReference type="ChEBI" id="CHEBI:15377"/>
        <dbReference type="ChEBI" id="CHEBI:15378"/>
        <dbReference type="ChEBI" id="CHEBI:57643"/>
        <dbReference type="ChEBI" id="CHEBI:58608"/>
        <dbReference type="EC" id="3.1.4.4"/>
    </reaction>
</comment>
<dbReference type="GO" id="GO:0009395">
    <property type="term" value="P:phospholipid catabolic process"/>
    <property type="evidence" value="ECO:0007669"/>
    <property type="project" value="TreeGrafter"/>
</dbReference>
<name>A0AAV0AZS4_PHAPC</name>
<proteinExistence type="inferred from homology"/>
<dbReference type="PROSITE" id="PS50035">
    <property type="entry name" value="PLD"/>
    <property type="match status" value="2"/>
</dbReference>
<dbReference type="InterPro" id="IPR015679">
    <property type="entry name" value="PLipase_D_fam"/>
</dbReference>
<evidence type="ECO:0000256" key="5">
    <source>
        <dbReference type="PIRNR" id="PIRNR009376"/>
    </source>
</evidence>
<dbReference type="Proteomes" id="UP001153365">
    <property type="component" value="Unassembled WGS sequence"/>
</dbReference>
<reference evidence="8" key="1">
    <citation type="submission" date="2022-06" db="EMBL/GenBank/DDBJ databases">
        <authorList>
            <consortium name="SYNGENTA / RWTH Aachen University"/>
        </authorList>
    </citation>
    <scope>NUCLEOTIDE SEQUENCE</scope>
</reference>
<evidence type="ECO:0000313" key="9">
    <source>
        <dbReference type="Proteomes" id="UP001153365"/>
    </source>
</evidence>
<dbReference type="SMART" id="SM00155">
    <property type="entry name" value="PLDc"/>
    <property type="match status" value="2"/>
</dbReference>
<evidence type="ECO:0000256" key="1">
    <source>
        <dbReference type="ARBA" id="ARBA00022737"/>
    </source>
</evidence>
<dbReference type="InterPro" id="IPR001736">
    <property type="entry name" value="PLipase_D/transphosphatidylase"/>
</dbReference>
<gene>
    <name evidence="8" type="ORF">PPACK8108_LOCUS9402</name>
</gene>
<feature type="region of interest" description="Disordered" evidence="6">
    <location>
        <begin position="329"/>
        <end position="350"/>
    </location>
</feature>
<dbReference type="InterPro" id="IPR025202">
    <property type="entry name" value="PLD-like_dom"/>
</dbReference>
<accession>A0AAV0AZS4</accession>
<dbReference type="Pfam" id="PF13091">
    <property type="entry name" value="PLDc_2"/>
    <property type="match status" value="1"/>
</dbReference>
<keyword evidence="3 5" id="KW-0442">Lipid degradation</keyword>
<dbReference type="CDD" id="cd09141">
    <property type="entry name" value="PLDc_vPLD1_2_yPLD_like_2"/>
    <property type="match status" value="1"/>
</dbReference>
<dbReference type="EC" id="3.1.4.4" evidence="5"/>
<dbReference type="Gene3D" id="3.30.870.10">
    <property type="entry name" value="Endonuclease Chain A"/>
    <property type="match status" value="3"/>
</dbReference>
<keyword evidence="1" id="KW-0677">Repeat</keyword>
<dbReference type="PANTHER" id="PTHR18896:SF186">
    <property type="entry name" value="PHOSPHOLIPASE D"/>
    <property type="match status" value="1"/>
</dbReference>
<dbReference type="GO" id="GO:0035556">
    <property type="term" value="P:intracellular signal transduction"/>
    <property type="evidence" value="ECO:0007669"/>
    <property type="project" value="InterPro"/>
</dbReference>
<feature type="domain" description="PLD phosphodiesterase" evidence="7">
    <location>
        <begin position="169"/>
        <end position="196"/>
    </location>
</feature>
<dbReference type="GO" id="GO:0004630">
    <property type="term" value="F:phospholipase D activity"/>
    <property type="evidence" value="ECO:0007669"/>
    <property type="project" value="UniProtKB-UniRule"/>
</dbReference>
<evidence type="ECO:0000313" key="8">
    <source>
        <dbReference type="EMBL" id="CAH7674490.1"/>
    </source>
</evidence>
<dbReference type="Pfam" id="PF00614">
    <property type="entry name" value="PLDc"/>
    <property type="match status" value="1"/>
</dbReference>
<keyword evidence="2 5" id="KW-0378">Hydrolase</keyword>
<dbReference type="PIRSF" id="PIRSF009376">
    <property type="entry name" value="Phospholipase_D_euk"/>
    <property type="match status" value="1"/>
</dbReference>
<evidence type="ECO:0000256" key="6">
    <source>
        <dbReference type="SAM" id="MobiDB-lite"/>
    </source>
</evidence>
<dbReference type="CDD" id="cd09138">
    <property type="entry name" value="PLDc_vPLD1_2_yPLD_like_1"/>
    <property type="match status" value="1"/>
</dbReference>